<dbReference type="AlphaFoldDB" id="A0A136IIM4"/>
<accession>A0A136IIM4</accession>
<evidence type="ECO:0000313" key="1">
    <source>
        <dbReference type="EMBL" id="KXJ84803.1"/>
    </source>
</evidence>
<evidence type="ECO:0008006" key="3">
    <source>
        <dbReference type="Google" id="ProtNLM"/>
    </source>
</evidence>
<evidence type="ECO:0000313" key="2">
    <source>
        <dbReference type="Proteomes" id="UP000070501"/>
    </source>
</evidence>
<sequence>GIDIMPCSRCHRLEQTCRAAPTESAKCSGCLRANVQCDGIWVASTLNRVMAEDDRLKVREADAEQALVAAHQSLNESMARLTQLRKQRSELKSKGLDLISRGFSSLDELEEVEHAEGQAVGDLLSLGFPDVID</sequence>
<name>A0A136IIM4_9PEZI</name>
<keyword evidence="2" id="KW-1185">Reference proteome</keyword>
<dbReference type="InParanoid" id="A0A136IIM4"/>
<reference evidence="2" key="1">
    <citation type="submission" date="2016-02" db="EMBL/GenBank/DDBJ databases">
        <title>Draft genome sequence of Microdochium bolleyi, a fungal endophyte of beachgrass.</title>
        <authorList>
            <consortium name="DOE Joint Genome Institute"/>
            <person name="David A.S."/>
            <person name="May G."/>
            <person name="Haridas S."/>
            <person name="Lim J."/>
            <person name="Wang M."/>
            <person name="Labutti K."/>
            <person name="Lipzen A."/>
            <person name="Barry K."/>
            <person name="Grigoriev I.V."/>
        </authorList>
    </citation>
    <scope>NUCLEOTIDE SEQUENCE [LARGE SCALE GENOMIC DNA]</scope>
    <source>
        <strain evidence="2">J235TASD1</strain>
    </source>
</reference>
<protein>
    <recommendedName>
        <fullName evidence="3">Zn(2)-C6 fungal-type domain-containing protein</fullName>
    </recommendedName>
</protein>
<gene>
    <name evidence="1" type="ORF">Micbo1qcDRAFT_110081</name>
</gene>
<dbReference type="OrthoDB" id="5089423at2759"/>
<feature type="non-terminal residue" evidence="1">
    <location>
        <position position="1"/>
    </location>
</feature>
<proteinExistence type="predicted"/>
<dbReference type="EMBL" id="KQ964327">
    <property type="protein sequence ID" value="KXJ84803.1"/>
    <property type="molecule type" value="Genomic_DNA"/>
</dbReference>
<feature type="non-terminal residue" evidence="1">
    <location>
        <position position="133"/>
    </location>
</feature>
<organism evidence="1 2">
    <name type="scientific">Microdochium bolleyi</name>
    <dbReference type="NCBI Taxonomy" id="196109"/>
    <lineage>
        <taxon>Eukaryota</taxon>
        <taxon>Fungi</taxon>
        <taxon>Dikarya</taxon>
        <taxon>Ascomycota</taxon>
        <taxon>Pezizomycotina</taxon>
        <taxon>Sordariomycetes</taxon>
        <taxon>Xylariomycetidae</taxon>
        <taxon>Xylariales</taxon>
        <taxon>Microdochiaceae</taxon>
        <taxon>Microdochium</taxon>
    </lineage>
</organism>
<dbReference type="Proteomes" id="UP000070501">
    <property type="component" value="Unassembled WGS sequence"/>
</dbReference>